<dbReference type="InterPro" id="IPR050559">
    <property type="entry name" value="P-Pant_transferase_sf"/>
</dbReference>
<dbReference type="InterPro" id="IPR008278">
    <property type="entry name" value="4-PPantetheinyl_Trfase_dom"/>
</dbReference>
<sequence length="214" mass="24681">MVFVYTACCSKYCYDQLKRDYIQYLPAAMIKRMNAFQIETDAFRFLLGKVLLLEGMVAQGYPYTILEELQFNEYQKPFLPGGPSFNISHSADHVVCVISPIGKVGVDLEHINPVDINVFRVCFTHKEWQYINSNIDPLYTFYKFWTKKEAVVKADGRGLLIPFLSFEVIDETVYLNNTSWHFEPLPIEDGYIAYIATDTPQTIEVGRLMSLNKS</sequence>
<dbReference type="EMBL" id="LVXG01000027">
    <property type="protein sequence ID" value="OQP45861.1"/>
    <property type="molecule type" value="Genomic_DNA"/>
</dbReference>
<accession>A0A1V9EIH7</accession>
<name>A0A1V9EIH7_9BACT</name>
<evidence type="ECO:0000259" key="3">
    <source>
        <dbReference type="Pfam" id="PF01648"/>
    </source>
</evidence>
<evidence type="ECO:0000256" key="1">
    <source>
        <dbReference type="ARBA" id="ARBA00010990"/>
    </source>
</evidence>
<dbReference type="PANTHER" id="PTHR12215">
    <property type="entry name" value="PHOSPHOPANTETHEINE TRANSFERASE"/>
    <property type="match status" value="1"/>
</dbReference>
<dbReference type="Proteomes" id="UP000192610">
    <property type="component" value="Unassembled WGS sequence"/>
</dbReference>
<dbReference type="AlphaFoldDB" id="A0A1V9EIH7"/>
<dbReference type="OrthoDB" id="9808281at2"/>
<comment type="caution">
    <text evidence="4">The sequence shown here is derived from an EMBL/GenBank/DDBJ whole genome shotgun (WGS) entry which is preliminary data.</text>
</comment>
<dbReference type="Pfam" id="PF01648">
    <property type="entry name" value="ACPS"/>
    <property type="match status" value="1"/>
</dbReference>
<evidence type="ECO:0000256" key="2">
    <source>
        <dbReference type="ARBA" id="ARBA00022679"/>
    </source>
</evidence>
<dbReference type="GO" id="GO:0000287">
    <property type="term" value="F:magnesium ion binding"/>
    <property type="evidence" value="ECO:0007669"/>
    <property type="project" value="InterPro"/>
</dbReference>
<evidence type="ECO:0000313" key="4">
    <source>
        <dbReference type="EMBL" id="OQP45861.1"/>
    </source>
</evidence>
<protein>
    <recommendedName>
        <fullName evidence="3">4'-phosphopantetheinyl transferase domain-containing protein</fullName>
    </recommendedName>
</protein>
<dbReference type="GO" id="GO:0019878">
    <property type="term" value="P:lysine biosynthetic process via aminoadipic acid"/>
    <property type="evidence" value="ECO:0007669"/>
    <property type="project" value="TreeGrafter"/>
</dbReference>
<gene>
    <name evidence="4" type="ORF">A4H97_31960</name>
</gene>
<keyword evidence="5" id="KW-1185">Reference proteome</keyword>
<dbReference type="GO" id="GO:0008897">
    <property type="term" value="F:holo-[acyl-carrier-protein] synthase activity"/>
    <property type="evidence" value="ECO:0007669"/>
    <property type="project" value="InterPro"/>
</dbReference>
<reference evidence="5" key="1">
    <citation type="submission" date="2016-04" db="EMBL/GenBank/DDBJ databases">
        <authorList>
            <person name="Chen L."/>
            <person name="Zhuang W."/>
            <person name="Wang G."/>
        </authorList>
    </citation>
    <scope>NUCLEOTIDE SEQUENCE [LARGE SCALE GENOMIC DNA]</scope>
    <source>
        <strain evidence="5">17621</strain>
    </source>
</reference>
<dbReference type="GO" id="GO:0005829">
    <property type="term" value="C:cytosol"/>
    <property type="evidence" value="ECO:0007669"/>
    <property type="project" value="TreeGrafter"/>
</dbReference>
<dbReference type="PANTHER" id="PTHR12215:SF10">
    <property type="entry name" value="L-AMINOADIPATE-SEMIALDEHYDE DEHYDROGENASE-PHOSPHOPANTETHEINYL TRANSFERASE"/>
    <property type="match status" value="1"/>
</dbReference>
<dbReference type="STRING" id="354355.SAMN05660816_06475"/>
<organism evidence="4 5">
    <name type="scientific">Niastella yeongjuensis</name>
    <dbReference type="NCBI Taxonomy" id="354355"/>
    <lineage>
        <taxon>Bacteria</taxon>
        <taxon>Pseudomonadati</taxon>
        <taxon>Bacteroidota</taxon>
        <taxon>Chitinophagia</taxon>
        <taxon>Chitinophagales</taxon>
        <taxon>Chitinophagaceae</taxon>
        <taxon>Niastella</taxon>
    </lineage>
</organism>
<keyword evidence="2" id="KW-0808">Transferase</keyword>
<proteinExistence type="inferred from homology"/>
<evidence type="ECO:0000313" key="5">
    <source>
        <dbReference type="Proteomes" id="UP000192610"/>
    </source>
</evidence>
<dbReference type="Gene3D" id="3.90.470.20">
    <property type="entry name" value="4'-phosphopantetheinyl transferase domain"/>
    <property type="match status" value="2"/>
</dbReference>
<comment type="similarity">
    <text evidence="1">Belongs to the P-Pant transferase superfamily. Gsp/Sfp/HetI/AcpT family.</text>
</comment>
<feature type="domain" description="4'-phosphopantetheinyl transferase" evidence="3">
    <location>
        <begin position="104"/>
        <end position="172"/>
    </location>
</feature>
<dbReference type="RefSeq" id="WP_081202160.1">
    <property type="nucleotide sequence ID" value="NZ_FOCZ01000021.1"/>
</dbReference>
<dbReference type="InterPro" id="IPR037143">
    <property type="entry name" value="4-PPantetheinyl_Trfase_dom_sf"/>
</dbReference>
<dbReference type="SUPFAM" id="SSF56214">
    <property type="entry name" value="4'-phosphopantetheinyl transferase"/>
    <property type="match status" value="2"/>
</dbReference>